<evidence type="ECO:0000313" key="7">
    <source>
        <dbReference type="EMBL" id="SDX46020.1"/>
    </source>
</evidence>
<dbReference type="GO" id="GO:0005829">
    <property type="term" value="C:cytosol"/>
    <property type="evidence" value="ECO:0007669"/>
    <property type="project" value="TreeGrafter"/>
</dbReference>
<comment type="subcellular location">
    <subcellularLocation>
        <location evidence="6">Cytoplasm</location>
    </subcellularLocation>
</comment>
<evidence type="ECO:0000256" key="3">
    <source>
        <dbReference type="ARBA" id="ARBA00022603"/>
    </source>
</evidence>
<dbReference type="PIRSF" id="PIRSF003078">
    <property type="entry name" value="GidB"/>
    <property type="match status" value="1"/>
</dbReference>
<dbReference type="EMBL" id="FNOW01000004">
    <property type="protein sequence ID" value="SDX46020.1"/>
    <property type="molecule type" value="Genomic_DNA"/>
</dbReference>
<dbReference type="GO" id="GO:0070043">
    <property type="term" value="F:rRNA (guanine-N7-)-methyltransferase activity"/>
    <property type="evidence" value="ECO:0007669"/>
    <property type="project" value="UniProtKB-UniRule"/>
</dbReference>
<feature type="binding site" evidence="6">
    <location>
        <position position="93"/>
    </location>
    <ligand>
        <name>S-adenosyl-L-methionine</name>
        <dbReference type="ChEBI" id="CHEBI:59789"/>
    </ligand>
</feature>
<dbReference type="EC" id="2.1.1.170" evidence="6"/>
<dbReference type="InterPro" id="IPR029063">
    <property type="entry name" value="SAM-dependent_MTases_sf"/>
</dbReference>
<dbReference type="HAMAP" id="MF_00074">
    <property type="entry name" value="16SrRNA_methyltr_G"/>
    <property type="match status" value="1"/>
</dbReference>
<feature type="binding site" evidence="6">
    <location>
        <begin position="144"/>
        <end position="145"/>
    </location>
    <ligand>
        <name>S-adenosyl-L-methionine</name>
        <dbReference type="ChEBI" id="CHEBI:59789"/>
    </ligand>
</feature>
<proteinExistence type="inferred from homology"/>
<dbReference type="NCBIfam" id="TIGR00138">
    <property type="entry name" value="rsmG_gidB"/>
    <property type="match status" value="1"/>
</dbReference>
<gene>
    <name evidence="6" type="primary">rsmG</name>
    <name evidence="7" type="ORF">SAMN05421644_10426</name>
</gene>
<evidence type="ECO:0000256" key="6">
    <source>
        <dbReference type="HAMAP-Rule" id="MF_00074"/>
    </source>
</evidence>
<dbReference type="CDD" id="cd02440">
    <property type="entry name" value="AdoMet_MTases"/>
    <property type="match status" value="1"/>
</dbReference>
<accession>A0A1H3BVK9</accession>
<evidence type="ECO:0000256" key="4">
    <source>
        <dbReference type="ARBA" id="ARBA00022679"/>
    </source>
</evidence>
<dbReference type="PANTHER" id="PTHR31760">
    <property type="entry name" value="S-ADENOSYL-L-METHIONINE-DEPENDENT METHYLTRANSFERASES SUPERFAMILY PROTEIN"/>
    <property type="match status" value="1"/>
</dbReference>
<dbReference type="PANTHER" id="PTHR31760:SF0">
    <property type="entry name" value="S-ADENOSYL-L-METHIONINE-DEPENDENT METHYLTRANSFERASES SUPERFAMILY PROTEIN"/>
    <property type="match status" value="1"/>
</dbReference>
<dbReference type="Gene3D" id="3.40.50.150">
    <property type="entry name" value="Vaccinia Virus protein VP39"/>
    <property type="match status" value="1"/>
</dbReference>
<dbReference type="InterPro" id="IPR003682">
    <property type="entry name" value="rRNA_ssu_MeTfrase_G"/>
</dbReference>
<comment type="caution">
    <text evidence="6">Lacks conserved residue(s) required for the propagation of feature annotation.</text>
</comment>
<feature type="binding site" evidence="6">
    <location>
        <position position="98"/>
    </location>
    <ligand>
        <name>S-adenosyl-L-methionine</name>
        <dbReference type="ChEBI" id="CHEBI:59789"/>
    </ligand>
</feature>
<comment type="function">
    <text evidence="6">Specifically methylates the N7 position of guanine in position 527 of 16S rRNA.</text>
</comment>
<evidence type="ECO:0000256" key="2">
    <source>
        <dbReference type="ARBA" id="ARBA00022552"/>
    </source>
</evidence>
<evidence type="ECO:0000313" key="8">
    <source>
        <dbReference type="Proteomes" id="UP000198672"/>
    </source>
</evidence>
<dbReference type="STRING" id="61595.SAMN05421644_10426"/>
<keyword evidence="8" id="KW-1185">Reference proteome</keyword>
<protein>
    <recommendedName>
        <fullName evidence="6">Ribosomal RNA small subunit methyltransferase G</fullName>
        <ecNumber evidence="6">2.1.1.170</ecNumber>
    </recommendedName>
    <alternativeName>
        <fullName evidence="6">16S rRNA 7-methylguanosine methyltransferase</fullName>
        <shortName evidence="6">16S rRNA m7G methyltransferase</shortName>
    </alternativeName>
</protein>
<organism evidence="7 8">
    <name type="scientific">Allochromatium warmingii</name>
    <name type="common">Chromatium warmingii</name>
    <dbReference type="NCBI Taxonomy" id="61595"/>
    <lineage>
        <taxon>Bacteria</taxon>
        <taxon>Pseudomonadati</taxon>
        <taxon>Pseudomonadota</taxon>
        <taxon>Gammaproteobacteria</taxon>
        <taxon>Chromatiales</taxon>
        <taxon>Chromatiaceae</taxon>
        <taxon>Allochromatium</taxon>
    </lineage>
</organism>
<dbReference type="Proteomes" id="UP000198672">
    <property type="component" value="Unassembled WGS sequence"/>
</dbReference>
<evidence type="ECO:0000256" key="5">
    <source>
        <dbReference type="ARBA" id="ARBA00022691"/>
    </source>
</evidence>
<dbReference type="AlphaFoldDB" id="A0A1H3BVK9"/>
<sequence length="236" mass="25827">MRFDGDSVTSTQYSITAPTPLAERLTQGCAALGLTPTAAQQAQLLAFLDLLVRWNHAYNLTAVRDPLEMIAKHLLDSLAIAPYLFGDTVLDLGTGAGLPGLPLAILAPERRFWLLDSNNKKVRFVRQAVLELGLQQVEPVQARIEAYRPEQKFSTIVSRAVAPEALVPVLSANVCAQPGRLLLMKGRAEAVITTDPAWAALEPRLHQLQIPFLDAPRHLLELHCPTSDADESASRR</sequence>
<dbReference type="Pfam" id="PF02527">
    <property type="entry name" value="GidB"/>
    <property type="match status" value="1"/>
</dbReference>
<dbReference type="SUPFAM" id="SSF53335">
    <property type="entry name" value="S-adenosyl-L-methionine-dependent methyltransferases"/>
    <property type="match status" value="1"/>
</dbReference>
<feature type="binding site" evidence="6">
    <location>
        <position position="159"/>
    </location>
    <ligand>
        <name>S-adenosyl-L-methionine</name>
        <dbReference type="ChEBI" id="CHEBI:59789"/>
    </ligand>
</feature>
<evidence type="ECO:0000256" key="1">
    <source>
        <dbReference type="ARBA" id="ARBA00022490"/>
    </source>
</evidence>
<name>A0A1H3BVK9_ALLWA</name>
<comment type="similarity">
    <text evidence="6">Belongs to the methyltransferase superfamily. RNA methyltransferase RsmG family.</text>
</comment>
<keyword evidence="1 6" id="KW-0963">Cytoplasm</keyword>
<comment type="catalytic activity">
    <reaction evidence="6">
        <text>guanosine(527) in 16S rRNA + S-adenosyl-L-methionine = N(7)-methylguanosine(527) in 16S rRNA + S-adenosyl-L-homocysteine</text>
        <dbReference type="Rhea" id="RHEA:42732"/>
        <dbReference type="Rhea" id="RHEA-COMP:10209"/>
        <dbReference type="Rhea" id="RHEA-COMP:10210"/>
        <dbReference type="ChEBI" id="CHEBI:57856"/>
        <dbReference type="ChEBI" id="CHEBI:59789"/>
        <dbReference type="ChEBI" id="CHEBI:74269"/>
        <dbReference type="ChEBI" id="CHEBI:74480"/>
        <dbReference type="EC" id="2.1.1.170"/>
    </reaction>
</comment>
<reference evidence="8" key="1">
    <citation type="submission" date="2016-10" db="EMBL/GenBank/DDBJ databases">
        <authorList>
            <person name="Varghese N."/>
            <person name="Submissions S."/>
        </authorList>
    </citation>
    <scope>NUCLEOTIDE SEQUENCE [LARGE SCALE GENOMIC DNA]</scope>
    <source>
        <strain evidence="8">DSM 173</strain>
    </source>
</reference>
<keyword evidence="5 6" id="KW-0949">S-adenosyl-L-methionine</keyword>
<keyword evidence="4 6" id="KW-0808">Transferase</keyword>
<keyword evidence="2 6" id="KW-0698">rRNA processing</keyword>
<keyword evidence="3 6" id="KW-0489">Methyltransferase</keyword>